<keyword evidence="3" id="KW-1185">Reference proteome</keyword>
<dbReference type="EMBL" id="JADNRY010000047">
    <property type="protein sequence ID" value="KAF9069777.1"/>
    <property type="molecule type" value="Genomic_DNA"/>
</dbReference>
<feature type="coiled-coil region" evidence="1">
    <location>
        <begin position="67"/>
        <end position="94"/>
    </location>
</feature>
<comment type="caution">
    <text evidence="2">The sequence shown here is derived from an EMBL/GenBank/DDBJ whole genome shotgun (WGS) entry which is preliminary data.</text>
</comment>
<evidence type="ECO:0000313" key="2">
    <source>
        <dbReference type="EMBL" id="KAF9069777.1"/>
    </source>
</evidence>
<proteinExistence type="predicted"/>
<keyword evidence="1" id="KW-0175">Coiled coil</keyword>
<sequence length="325" mass="37106">MSESSSKGSQECLIVKVEKKDESIKVCPNCKQNIFARLNMDLSSIHEKLRSDSGPASVQPDEITSILQNARRDLDDYDREIHRLESRRMVLIAEKERTRDIMEHIQSLLVPIRKLPDEILGCIFDECCDMNYFRSIGVDPPVDPIGRLKNKPALVLISVCSRWRRIGLSLPQIWSRIWLAMTMERDGVSLWTIDQSYYEHPAETLTLFVERSKQHPLTIAINAVNNDIPPAELTFSFWSFRSEDLNILFTALSSLHDLTFPHLVDLGIMYGCHSKNWIFFTLSMVNETDMGPSLFAQSTNLIALDIPDIFEISDGLQVLPPHTTS</sequence>
<name>A0A9P5PWF7_9AGAR</name>
<gene>
    <name evidence="2" type="ORF">BDP27DRAFT_1363117</name>
</gene>
<protein>
    <recommendedName>
        <fullName evidence="4">F-box domain-containing protein</fullName>
    </recommendedName>
</protein>
<dbReference type="AlphaFoldDB" id="A0A9P5PWF7"/>
<accession>A0A9P5PWF7</accession>
<organism evidence="2 3">
    <name type="scientific">Rhodocollybia butyracea</name>
    <dbReference type="NCBI Taxonomy" id="206335"/>
    <lineage>
        <taxon>Eukaryota</taxon>
        <taxon>Fungi</taxon>
        <taxon>Dikarya</taxon>
        <taxon>Basidiomycota</taxon>
        <taxon>Agaricomycotina</taxon>
        <taxon>Agaricomycetes</taxon>
        <taxon>Agaricomycetidae</taxon>
        <taxon>Agaricales</taxon>
        <taxon>Marasmiineae</taxon>
        <taxon>Omphalotaceae</taxon>
        <taxon>Rhodocollybia</taxon>
    </lineage>
</organism>
<dbReference type="Proteomes" id="UP000772434">
    <property type="component" value="Unassembled WGS sequence"/>
</dbReference>
<evidence type="ECO:0000256" key="1">
    <source>
        <dbReference type="SAM" id="Coils"/>
    </source>
</evidence>
<dbReference type="OrthoDB" id="3065712at2759"/>
<evidence type="ECO:0008006" key="4">
    <source>
        <dbReference type="Google" id="ProtNLM"/>
    </source>
</evidence>
<reference evidence="2" key="1">
    <citation type="submission" date="2020-11" db="EMBL/GenBank/DDBJ databases">
        <authorList>
            <consortium name="DOE Joint Genome Institute"/>
            <person name="Ahrendt S."/>
            <person name="Riley R."/>
            <person name="Andreopoulos W."/>
            <person name="Labutti K."/>
            <person name="Pangilinan J."/>
            <person name="Ruiz-Duenas F.J."/>
            <person name="Barrasa J.M."/>
            <person name="Sanchez-Garcia M."/>
            <person name="Camarero S."/>
            <person name="Miyauchi S."/>
            <person name="Serrano A."/>
            <person name="Linde D."/>
            <person name="Babiker R."/>
            <person name="Drula E."/>
            <person name="Ayuso-Fernandez I."/>
            <person name="Pacheco R."/>
            <person name="Padilla G."/>
            <person name="Ferreira P."/>
            <person name="Barriuso J."/>
            <person name="Kellner H."/>
            <person name="Castanera R."/>
            <person name="Alfaro M."/>
            <person name="Ramirez L."/>
            <person name="Pisabarro A.G."/>
            <person name="Kuo A."/>
            <person name="Tritt A."/>
            <person name="Lipzen A."/>
            <person name="He G."/>
            <person name="Yan M."/>
            <person name="Ng V."/>
            <person name="Cullen D."/>
            <person name="Martin F."/>
            <person name="Rosso M.-N."/>
            <person name="Henrissat B."/>
            <person name="Hibbett D."/>
            <person name="Martinez A.T."/>
            <person name="Grigoriev I.V."/>
        </authorList>
    </citation>
    <scope>NUCLEOTIDE SEQUENCE</scope>
    <source>
        <strain evidence="2">AH 40177</strain>
    </source>
</reference>
<evidence type="ECO:0000313" key="3">
    <source>
        <dbReference type="Proteomes" id="UP000772434"/>
    </source>
</evidence>